<accession>A0A0F9RE86</accession>
<dbReference type="InterPro" id="IPR016181">
    <property type="entry name" value="Acyl_CoA_acyltransferase"/>
</dbReference>
<dbReference type="AlphaFoldDB" id="A0A0F9RE86"/>
<protein>
    <recommendedName>
        <fullName evidence="2">N-acetyltransferase domain-containing protein</fullName>
    </recommendedName>
</protein>
<gene>
    <name evidence="1" type="ORF">LCGC14_0658400</name>
</gene>
<evidence type="ECO:0000313" key="1">
    <source>
        <dbReference type="EMBL" id="KKN47897.1"/>
    </source>
</evidence>
<organism evidence="1">
    <name type="scientific">marine sediment metagenome</name>
    <dbReference type="NCBI Taxonomy" id="412755"/>
    <lineage>
        <taxon>unclassified sequences</taxon>
        <taxon>metagenomes</taxon>
        <taxon>ecological metagenomes</taxon>
    </lineage>
</organism>
<dbReference type="Gene3D" id="3.40.630.30">
    <property type="match status" value="1"/>
</dbReference>
<dbReference type="SUPFAM" id="SSF55729">
    <property type="entry name" value="Acyl-CoA N-acyltransferases (Nat)"/>
    <property type="match status" value="1"/>
</dbReference>
<dbReference type="EMBL" id="LAZR01001251">
    <property type="protein sequence ID" value="KKN47897.1"/>
    <property type="molecule type" value="Genomic_DNA"/>
</dbReference>
<name>A0A0F9RE86_9ZZZZ</name>
<evidence type="ECO:0008006" key="2">
    <source>
        <dbReference type="Google" id="ProtNLM"/>
    </source>
</evidence>
<proteinExistence type="predicted"/>
<comment type="caution">
    <text evidence="1">The sequence shown here is derived from an EMBL/GenBank/DDBJ whole genome shotgun (WGS) entry which is preliminary data.</text>
</comment>
<reference evidence="1" key="1">
    <citation type="journal article" date="2015" name="Nature">
        <title>Complex archaea that bridge the gap between prokaryotes and eukaryotes.</title>
        <authorList>
            <person name="Spang A."/>
            <person name="Saw J.H."/>
            <person name="Jorgensen S.L."/>
            <person name="Zaremba-Niedzwiedzka K."/>
            <person name="Martijn J."/>
            <person name="Lind A.E."/>
            <person name="van Eijk R."/>
            <person name="Schleper C."/>
            <person name="Guy L."/>
            <person name="Ettema T.J."/>
        </authorList>
    </citation>
    <scope>NUCLEOTIDE SEQUENCE</scope>
</reference>
<sequence>MLEKIDMIKYSPYKKMESSVITRDIKDKKVTWPYYEKDINNGELKIRIIEKKDCVEIAELWRVCYGELYGSSIKYDWVLYPQRYETNVAFSEKWSKDSLNKDFCMLVFEEINTKKLIGAWALFKDDRNLQIEFSIGIIHPSYRQQQSGMKVVSMAADYIKTLENESGAEYLSAFCETWHNTTQYLCFKQWGFKVAGIFPGQYTRWNGAQQEYRACEVHFYKFIRDSEKFVPKHGEIVLLPEFERLWDVLEEINKNSEDNALKIS</sequence>